<feature type="domain" description="Sulfatase N-terminal" evidence="7">
    <location>
        <begin position="29"/>
        <end position="80"/>
    </location>
</feature>
<evidence type="ECO:0000256" key="2">
    <source>
        <dbReference type="ARBA" id="ARBA00008779"/>
    </source>
</evidence>
<feature type="signal peptide" evidence="6">
    <location>
        <begin position="1"/>
        <end position="24"/>
    </location>
</feature>
<comment type="similarity">
    <text evidence="2">Belongs to the sulfatase family.</text>
</comment>
<name>A0AAV3Y2V8_9GAST</name>
<keyword evidence="5" id="KW-0325">Glycoprotein</keyword>
<dbReference type="PANTHER" id="PTHR10342">
    <property type="entry name" value="ARYLSULFATASE"/>
    <property type="match status" value="1"/>
</dbReference>
<protein>
    <submittedName>
        <fullName evidence="8">Arylsulfatase b-like</fullName>
    </submittedName>
</protein>
<evidence type="ECO:0000313" key="9">
    <source>
        <dbReference type="Proteomes" id="UP000735302"/>
    </source>
</evidence>
<dbReference type="GO" id="GO:0046872">
    <property type="term" value="F:metal ion binding"/>
    <property type="evidence" value="ECO:0007669"/>
    <property type="project" value="UniProtKB-KW"/>
</dbReference>
<comment type="cofactor">
    <cofactor evidence="1">
        <name>Ca(2+)</name>
        <dbReference type="ChEBI" id="CHEBI:29108"/>
    </cofactor>
</comment>
<dbReference type="Gene3D" id="3.40.720.10">
    <property type="entry name" value="Alkaline Phosphatase, subunit A"/>
    <property type="match status" value="1"/>
</dbReference>
<evidence type="ECO:0000259" key="7">
    <source>
        <dbReference type="Pfam" id="PF00884"/>
    </source>
</evidence>
<evidence type="ECO:0000256" key="5">
    <source>
        <dbReference type="ARBA" id="ARBA00023180"/>
    </source>
</evidence>
<dbReference type="InterPro" id="IPR017850">
    <property type="entry name" value="Alkaline_phosphatase_core_sf"/>
</dbReference>
<keyword evidence="3" id="KW-0479">Metal-binding</keyword>
<evidence type="ECO:0000256" key="1">
    <source>
        <dbReference type="ARBA" id="ARBA00001913"/>
    </source>
</evidence>
<evidence type="ECO:0000313" key="8">
    <source>
        <dbReference type="EMBL" id="GFN76974.1"/>
    </source>
</evidence>
<evidence type="ECO:0000256" key="4">
    <source>
        <dbReference type="ARBA" id="ARBA00022837"/>
    </source>
</evidence>
<comment type="caution">
    <text evidence="8">The sequence shown here is derived from an EMBL/GenBank/DDBJ whole genome shotgun (WGS) entry which is preliminary data.</text>
</comment>
<dbReference type="GO" id="GO:0008484">
    <property type="term" value="F:sulfuric ester hydrolase activity"/>
    <property type="evidence" value="ECO:0007669"/>
    <property type="project" value="InterPro"/>
</dbReference>
<keyword evidence="4" id="KW-0106">Calcium</keyword>
<dbReference type="AlphaFoldDB" id="A0AAV3Y2V8"/>
<dbReference type="InterPro" id="IPR000917">
    <property type="entry name" value="Sulfatase_N"/>
</dbReference>
<dbReference type="Proteomes" id="UP000735302">
    <property type="component" value="Unassembled WGS sequence"/>
</dbReference>
<keyword evidence="9" id="KW-1185">Reference proteome</keyword>
<dbReference type="SUPFAM" id="SSF53649">
    <property type="entry name" value="Alkaline phosphatase-like"/>
    <property type="match status" value="1"/>
</dbReference>
<proteinExistence type="inferred from homology"/>
<sequence>MAGYSSLVTAVCLTVVLTIRASHATTAPPNIVFIIVDDLGWNDVGFNNPAIKSPNLDRLAKDGVILNQNYVQPVCSPSISSGADDGDISVSYGTADGIWGSVTGNARRLTEALIPSTAISAPRRITTPKNSVNKTNIVC</sequence>
<evidence type="ECO:0000256" key="3">
    <source>
        <dbReference type="ARBA" id="ARBA00022723"/>
    </source>
</evidence>
<dbReference type="InterPro" id="IPR047115">
    <property type="entry name" value="ARSB"/>
</dbReference>
<accession>A0AAV3Y2V8</accession>
<organism evidence="8 9">
    <name type="scientific">Plakobranchus ocellatus</name>
    <dbReference type="NCBI Taxonomy" id="259542"/>
    <lineage>
        <taxon>Eukaryota</taxon>
        <taxon>Metazoa</taxon>
        <taxon>Spiralia</taxon>
        <taxon>Lophotrochozoa</taxon>
        <taxon>Mollusca</taxon>
        <taxon>Gastropoda</taxon>
        <taxon>Heterobranchia</taxon>
        <taxon>Euthyneura</taxon>
        <taxon>Panpulmonata</taxon>
        <taxon>Sacoglossa</taxon>
        <taxon>Placobranchoidea</taxon>
        <taxon>Plakobranchidae</taxon>
        <taxon>Plakobranchus</taxon>
    </lineage>
</organism>
<gene>
    <name evidence="8" type="ORF">PoB_000348000</name>
</gene>
<feature type="chain" id="PRO_5043831180" evidence="6">
    <location>
        <begin position="25"/>
        <end position="139"/>
    </location>
</feature>
<dbReference type="PANTHER" id="PTHR10342:SF274">
    <property type="entry name" value="ARYLSULFATASE B"/>
    <property type="match status" value="1"/>
</dbReference>
<evidence type="ECO:0000256" key="6">
    <source>
        <dbReference type="SAM" id="SignalP"/>
    </source>
</evidence>
<dbReference type="Pfam" id="PF00884">
    <property type="entry name" value="Sulfatase"/>
    <property type="match status" value="1"/>
</dbReference>
<keyword evidence="6" id="KW-0732">Signal</keyword>
<dbReference type="EMBL" id="BLXT01000430">
    <property type="protein sequence ID" value="GFN76974.1"/>
    <property type="molecule type" value="Genomic_DNA"/>
</dbReference>
<reference evidence="8 9" key="1">
    <citation type="journal article" date="2021" name="Elife">
        <title>Chloroplast acquisition without the gene transfer in kleptoplastic sea slugs, Plakobranchus ocellatus.</title>
        <authorList>
            <person name="Maeda T."/>
            <person name="Takahashi S."/>
            <person name="Yoshida T."/>
            <person name="Shimamura S."/>
            <person name="Takaki Y."/>
            <person name="Nagai Y."/>
            <person name="Toyoda A."/>
            <person name="Suzuki Y."/>
            <person name="Arimoto A."/>
            <person name="Ishii H."/>
            <person name="Satoh N."/>
            <person name="Nishiyama T."/>
            <person name="Hasebe M."/>
            <person name="Maruyama T."/>
            <person name="Minagawa J."/>
            <person name="Obokata J."/>
            <person name="Shigenobu S."/>
        </authorList>
    </citation>
    <scope>NUCLEOTIDE SEQUENCE [LARGE SCALE GENOMIC DNA]</scope>
</reference>